<name>A0A2V1DCB6_9PLEO</name>
<dbReference type="Proteomes" id="UP000244855">
    <property type="component" value="Unassembled WGS sequence"/>
</dbReference>
<keyword evidence="1" id="KW-0812">Transmembrane</keyword>
<protein>
    <submittedName>
        <fullName evidence="2">Uncharacterized protein</fullName>
    </submittedName>
</protein>
<proteinExistence type="predicted"/>
<feature type="transmembrane region" description="Helical" evidence="1">
    <location>
        <begin position="43"/>
        <end position="64"/>
    </location>
</feature>
<keyword evidence="1" id="KW-0472">Membrane</keyword>
<reference evidence="2 3" key="1">
    <citation type="journal article" date="2018" name="Sci. Rep.">
        <title>Comparative genomics provides insights into the lifestyle and reveals functional heterogeneity of dark septate endophytic fungi.</title>
        <authorList>
            <person name="Knapp D.G."/>
            <person name="Nemeth J.B."/>
            <person name="Barry K."/>
            <person name="Hainaut M."/>
            <person name="Henrissat B."/>
            <person name="Johnson J."/>
            <person name="Kuo A."/>
            <person name="Lim J.H.P."/>
            <person name="Lipzen A."/>
            <person name="Nolan M."/>
            <person name="Ohm R.A."/>
            <person name="Tamas L."/>
            <person name="Grigoriev I.V."/>
            <person name="Spatafora J.W."/>
            <person name="Nagy L.G."/>
            <person name="Kovacs G.M."/>
        </authorList>
    </citation>
    <scope>NUCLEOTIDE SEQUENCE [LARGE SCALE GENOMIC DNA]</scope>
    <source>
        <strain evidence="2 3">DSE2036</strain>
    </source>
</reference>
<evidence type="ECO:0000313" key="2">
    <source>
        <dbReference type="EMBL" id="PVH95203.1"/>
    </source>
</evidence>
<evidence type="ECO:0000256" key="1">
    <source>
        <dbReference type="SAM" id="Phobius"/>
    </source>
</evidence>
<dbReference type="EMBL" id="KZ805504">
    <property type="protein sequence ID" value="PVH95203.1"/>
    <property type="molecule type" value="Genomic_DNA"/>
</dbReference>
<gene>
    <name evidence="2" type="ORF">DM02DRAFT_633062</name>
</gene>
<dbReference type="OrthoDB" id="4525788at2759"/>
<keyword evidence="3" id="KW-1185">Reference proteome</keyword>
<dbReference type="AlphaFoldDB" id="A0A2V1DCB6"/>
<organism evidence="2 3">
    <name type="scientific">Periconia macrospinosa</name>
    <dbReference type="NCBI Taxonomy" id="97972"/>
    <lineage>
        <taxon>Eukaryota</taxon>
        <taxon>Fungi</taxon>
        <taxon>Dikarya</taxon>
        <taxon>Ascomycota</taxon>
        <taxon>Pezizomycotina</taxon>
        <taxon>Dothideomycetes</taxon>
        <taxon>Pleosporomycetidae</taxon>
        <taxon>Pleosporales</taxon>
        <taxon>Massarineae</taxon>
        <taxon>Periconiaceae</taxon>
        <taxon>Periconia</taxon>
    </lineage>
</organism>
<evidence type="ECO:0000313" key="3">
    <source>
        <dbReference type="Proteomes" id="UP000244855"/>
    </source>
</evidence>
<keyword evidence="1" id="KW-1133">Transmembrane helix</keyword>
<accession>A0A2V1DCB6</accession>
<sequence>MDFAVLSPTFLKDRQQIKADSLDPTGTPRRVYFMYIDSTKAQYSVSLAFGIILPVFPIAIVWGLHMHVKRRLYATIVFTLGSRGPIDAAYKLAIFVQQSEDFASTDPHCIRISCGFAIFQNS</sequence>